<keyword evidence="2" id="KW-0732">Signal</keyword>
<evidence type="ECO:0000313" key="3">
    <source>
        <dbReference type="EMBL" id="KAF7278880.1"/>
    </source>
</evidence>
<organism evidence="3 4">
    <name type="scientific">Rhynchophorus ferrugineus</name>
    <name type="common">Red palm weevil</name>
    <name type="synonym">Curculio ferrugineus</name>
    <dbReference type="NCBI Taxonomy" id="354439"/>
    <lineage>
        <taxon>Eukaryota</taxon>
        <taxon>Metazoa</taxon>
        <taxon>Ecdysozoa</taxon>
        <taxon>Arthropoda</taxon>
        <taxon>Hexapoda</taxon>
        <taxon>Insecta</taxon>
        <taxon>Pterygota</taxon>
        <taxon>Neoptera</taxon>
        <taxon>Endopterygota</taxon>
        <taxon>Coleoptera</taxon>
        <taxon>Polyphaga</taxon>
        <taxon>Cucujiformia</taxon>
        <taxon>Curculionidae</taxon>
        <taxon>Dryophthorinae</taxon>
        <taxon>Rhynchophorus</taxon>
    </lineage>
</organism>
<evidence type="ECO:0000256" key="1">
    <source>
        <dbReference type="SAM" id="Phobius"/>
    </source>
</evidence>
<keyword evidence="4" id="KW-1185">Reference proteome</keyword>
<dbReference type="Proteomes" id="UP000625711">
    <property type="component" value="Unassembled WGS sequence"/>
</dbReference>
<comment type="caution">
    <text evidence="3">The sequence shown here is derived from an EMBL/GenBank/DDBJ whole genome shotgun (WGS) entry which is preliminary data.</text>
</comment>
<keyword evidence="1" id="KW-0472">Membrane</keyword>
<feature type="signal peptide" evidence="2">
    <location>
        <begin position="1"/>
        <end position="27"/>
    </location>
</feature>
<feature type="transmembrane region" description="Helical" evidence="1">
    <location>
        <begin position="66"/>
        <end position="88"/>
    </location>
</feature>
<keyword evidence="1" id="KW-0812">Transmembrane</keyword>
<protein>
    <submittedName>
        <fullName evidence="3">Uncharacterized protein</fullName>
    </submittedName>
</protein>
<dbReference type="EMBL" id="JAACXV010000383">
    <property type="protein sequence ID" value="KAF7278880.1"/>
    <property type="molecule type" value="Genomic_DNA"/>
</dbReference>
<gene>
    <name evidence="3" type="ORF">GWI33_007887</name>
</gene>
<proteinExistence type="predicted"/>
<keyword evidence="1" id="KW-1133">Transmembrane helix</keyword>
<dbReference type="AlphaFoldDB" id="A0A834MGB2"/>
<reference evidence="3" key="1">
    <citation type="submission" date="2020-08" db="EMBL/GenBank/DDBJ databases">
        <title>Genome sequencing and assembly of the red palm weevil Rhynchophorus ferrugineus.</title>
        <authorList>
            <person name="Dias G.B."/>
            <person name="Bergman C.M."/>
            <person name="Manee M."/>
        </authorList>
    </citation>
    <scope>NUCLEOTIDE SEQUENCE</scope>
    <source>
        <strain evidence="3">AA-2017</strain>
        <tissue evidence="3">Whole larva</tissue>
    </source>
</reference>
<evidence type="ECO:0000313" key="4">
    <source>
        <dbReference type="Proteomes" id="UP000625711"/>
    </source>
</evidence>
<sequence>MAKYYHRILAFRSALLVLLVSISSVQCQGLGTAVSKVGDALIQQIIGFLLTIPSKLLGKVLSVQTLMSVFGAHFIFVVILFDVIYMLIKKCFRPFLLLKMMPLLENFFKKECAQ</sequence>
<accession>A0A834MGB2</accession>
<name>A0A834MGB2_RHYFE</name>
<feature type="chain" id="PRO_5032684400" evidence="2">
    <location>
        <begin position="28"/>
        <end position="114"/>
    </location>
</feature>
<evidence type="ECO:0000256" key="2">
    <source>
        <dbReference type="SAM" id="SignalP"/>
    </source>
</evidence>